<dbReference type="EMBL" id="FZNZ01000014">
    <property type="protein sequence ID" value="SNR84708.1"/>
    <property type="molecule type" value="Genomic_DNA"/>
</dbReference>
<reference evidence="1 2" key="1">
    <citation type="submission" date="2017-06" db="EMBL/GenBank/DDBJ databases">
        <authorList>
            <person name="Varghese N."/>
            <person name="Submissions S."/>
        </authorList>
    </citation>
    <scope>NUCLEOTIDE SEQUENCE [LARGE SCALE GENOMIC DNA]</scope>
    <source>
        <strain evidence="1 2">DSM 26989</strain>
    </source>
</reference>
<accession>A0AA94IUF1</accession>
<dbReference type="AlphaFoldDB" id="A0AA94IUF1"/>
<comment type="caution">
    <text evidence="1">The sequence shown here is derived from an EMBL/GenBank/DDBJ whole genome shotgun (WGS) entry which is preliminary data.</text>
</comment>
<keyword evidence="2" id="KW-1185">Reference proteome</keyword>
<proteinExistence type="predicted"/>
<organism evidence="1 2">
    <name type="scientific">Prevotella jejuni</name>
    <dbReference type="NCBI Taxonomy" id="1177574"/>
    <lineage>
        <taxon>Bacteria</taxon>
        <taxon>Pseudomonadati</taxon>
        <taxon>Bacteroidota</taxon>
        <taxon>Bacteroidia</taxon>
        <taxon>Bacteroidales</taxon>
        <taxon>Prevotellaceae</taxon>
        <taxon>Prevotella</taxon>
    </lineage>
</organism>
<dbReference type="Proteomes" id="UP000198427">
    <property type="component" value="Unassembled WGS sequence"/>
</dbReference>
<name>A0AA94IUF1_9BACT</name>
<protein>
    <submittedName>
        <fullName evidence="1">Uncharacterized protein</fullName>
    </submittedName>
</protein>
<evidence type="ECO:0000313" key="2">
    <source>
        <dbReference type="Proteomes" id="UP000198427"/>
    </source>
</evidence>
<evidence type="ECO:0000313" key="1">
    <source>
        <dbReference type="EMBL" id="SNR84708.1"/>
    </source>
</evidence>
<sequence>MPTSKNAAQCFQCYNALITGTEMSKEVIEH</sequence>
<gene>
    <name evidence="1" type="ORF">SAMN06265364_11416</name>
</gene>